<feature type="binding site" evidence="8">
    <location>
        <position position="218"/>
    </location>
    <ligand>
        <name>shikimate</name>
        <dbReference type="ChEBI" id="CHEBI:36208"/>
    </ligand>
</feature>
<feature type="binding site" evidence="8">
    <location>
        <position position="78"/>
    </location>
    <ligand>
        <name>NADP(+)</name>
        <dbReference type="ChEBI" id="CHEBI:58349"/>
    </ligand>
</feature>
<keyword evidence="6 8" id="KW-0057">Aromatic amino acid biosynthesis</keyword>
<dbReference type="Gene3D" id="3.40.50.720">
    <property type="entry name" value="NAD(P)-binding Rossmann-like Domain"/>
    <property type="match status" value="1"/>
</dbReference>
<feature type="domain" description="SDH C-terminal" evidence="11">
    <location>
        <begin position="240"/>
        <end position="270"/>
    </location>
</feature>
<comment type="similarity">
    <text evidence="8">Belongs to the shikimate dehydrogenase family.</text>
</comment>
<comment type="catalytic activity">
    <reaction evidence="7 8">
        <text>shikimate + NADP(+) = 3-dehydroshikimate + NADPH + H(+)</text>
        <dbReference type="Rhea" id="RHEA:17737"/>
        <dbReference type="ChEBI" id="CHEBI:15378"/>
        <dbReference type="ChEBI" id="CHEBI:16630"/>
        <dbReference type="ChEBI" id="CHEBI:36208"/>
        <dbReference type="ChEBI" id="CHEBI:57783"/>
        <dbReference type="ChEBI" id="CHEBI:58349"/>
        <dbReference type="EC" id="1.1.1.25"/>
    </reaction>
</comment>
<evidence type="ECO:0000256" key="3">
    <source>
        <dbReference type="ARBA" id="ARBA00022605"/>
    </source>
</evidence>
<evidence type="ECO:0000256" key="5">
    <source>
        <dbReference type="ARBA" id="ARBA00023002"/>
    </source>
</evidence>
<dbReference type="EC" id="1.1.1.25" evidence="2 8"/>
<dbReference type="InterPro" id="IPR011342">
    <property type="entry name" value="Shikimate_DH"/>
</dbReference>
<feature type="binding site" evidence="8">
    <location>
        <begin position="127"/>
        <end position="131"/>
    </location>
    <ligand>
        <name>NADP(+)</name>
        <dbReference type="ChEBI" id="CHEBI:58349"/>
    </ligand>
</feature>
<dbReference type="Pfam" id="PF08501">
    <property type="entry name" value="Shikimate_dh_N"/>
    <property type="match status" value="1"/>
</dbReference>
<comment type="pathway">
    <text evidence="1 8">Metabolic intermediate biosynthesis; chorismate biosynthesis; chorismate from D-erythrose 4-phosphate and phosphoenolpyruvate: step 4/7.</text>
</comment>
<dbReference type="InterPro" id="IPR006151">
    <property type="entry name" value="Shikm_DH/Glu-tRNA_Rdtase"/>
</dbReference>
<protein>
    <recommendedName>
        <fullName evidence="2 8">Shikimate dehydrogenase (NADP(+))</fullName>
        <shortName evidence="8">SDH</shortName>
        <ecNumber evidence="2 8">1.1.1.25</ecNumber>
    </recommendedName>
</protein>
<evidence type="ECO:0000256" key="1">
    <source>
        <dbReference type="ARBA" id="ARBA00004871"/>
    </source>
</evidence>
<evidence type="ECO:0000259" key="11">
    <source>
        <dbReference type="Pfam" id="PF18317"/>
    </source>
</evidence>
<comment type="caution">
    <text evidence="12">The sequence shown here is derived from an EMBL/GenBank/DDBJ whole genome shotgun (WGS) entry which is preliminary data.</text>
</comment>
<dbReference type="Proteomes" id="UP001501523">
    <property type="component" value="Unassembled WGS sequence"/>
</dbReference>
<evidence type="ECO:0000256" key="7">
    <source>
        <dbReference type="ARBA" id="ARBA00049442"/>
    </source>
</evidence>
<dbReference type="Gene3D" id="3.40.50.10860">
    <property type="entry name" value="Leucine Dehydrogenase, chain A, domain 1"/>
    <property type="match status" value="1"/>
</dbReference>
<dbReference type="InterPro" id="IPR013708">
    <property type="entry name" value="Shikimate_DH-bd_N"/>
</dbReference>
<dbReference type="NCBIfam" id="NF001310">
    <property type="entry name" value="PRK00258.1-2"/>
    <property type="match status" value="1"/>
</dbReference>
<evidence type="ECO:0000313" key="13">
    <source>
        <dbReference type="Proteomes" id="UP001501523"/>
    </source>
</evidence>
<gene>
    <name evidence="8 12" type="primary">aroE</name>
    <name evidence="12" type="ORF">GCM10009105_15150</name>
</gene>
<dbReference type="NCBIfam" id="TIGR00507">
    <property type="entry name" value="aroE"/>
    <property type="match status" value="1"/>
</dbReference>
<feature type="binding site" evidence="8">
    <location>
        <position position="62"/>
    </location>
    <ligand>
        <name>shikimate</name>
        <dbReference type="ChEBI" id="CHEBI:36208"/>
    </ligand>
</feature>
<proteinExistence type="inferred from homology"/>
<keyword evidence="3 8" id="KW-0028">Amino-acid biosynthesis</keyword>
<reference evidence="12 13" key="1">
    <citation type="journal article" date="2019" name="Int. J. Syst. Evol. Microbiol.">
        <title>The Global Catalogue of Microorganisms (GCM) 10K type strain sequencing project: providing services to taxonomists for standard genome sequencing and annotation.</title>
        <authorList>
            <consortium name="The Broad Institute Genomics Platform"/>
            <consortium name="The Broad Institute Genome Sequencing Center for Infectious Disease"/>
            <person name="Wu L."/>
            <person name="Ma J."/>
        </authorList>
    </citation>
    <scope>NUCLEOTIDE SEQUENCE [LARGE SCALE GENOMIC DNA]</scope>
    <source>
        <strain evidence="12 13">JCM 15421</strain>
    </source>
</reference>
<feature type="binding site" evidence="8">
    <location>
        <position position="102"/>
    </location>
    <ligand>
        <name>shikimate</name>
        <dbReference type="ChEBI" id="CHEBI:36208"/>
    </ligand>
</feature>
<feature type="binding site" evidence="8">
    <location>
        <position position="216"/>
    </location>
    <ligand>
        <name>NADP(+)</name>
        <dbReference type="ChEBI" id="CHEBI:58349"/>
    </ligand>
</feature>
<sequence length="279" mass="29740">MHSRYAVFGQPIAHSLSPRIHTLFAAQFGIALDYRAIEAGREDFVQVLDAFARNGGRGANVTLPLKEDAAALCAECSERARRCGSVNTLLRVGDMWHGDSTDGAGLLRDLREHHDFDPRDQRILLLGAGGAARAAAFAFIDAGAAELVIANRTFERADTLAAAIDAPSRVAARAWTELSIGDGFDLVVNATAAGHAGAAFDLPCDRLASRTFCYDLSYGKAASPFLDWARATGASHVSDGLGMLVEQAAESFAIWHGRRPDTAPVHAELRAQLVAASKK</sequence>
<dbReference type="SUPFAM" id="SSF51735">
    <property type="entry name" value="NAD(P)-binding Rossmann-fold domains"/>
    <property type="match status" value="1"/>
</dbReference>
<dbReference type="SUPFAM" id="SSF53223">
    <property type="entry name" value="Aminoacid dehydrogenase-like, N-terminal domain"/>
    <property type="match status" value="1"/>
</dbReference>
<evidence type="ECO:0000313" key="12">
    <source>
        <dbReference type="EMBL" id="GAA0712510.1"/>
    </source>
</evidence>
<accession>A0ABN1IG24</accession>
<dbReference type="PANTHER" id="PTHR21089:SF1">
    <property type="entry name" value="BIFUNCTIONAL 3-DEHYDROQUINATE DEHYDRATASE_SHIKIMATE DEHYDROGENASE, CHLOROPLASTIC"/>
    <property type="match status" value="1"/>
</dbReference>
<feature type="binding site" evidence="8">
    <location>
        <position position="87"/>
    </location>
    <ligand>
        <name>shikimate</name>
        <dbReference type="ChEBI" id="CHEBI:36208"/>
    </ligand>
</feature>
<dbReference type="Pfam" id="PF01488">
    <property type="entry name" value="Shikimate_DH"/>
    <property type="match status" value="1"/>
</dbReference>
<evidence type="ECO:0000259" key="9">
    <source>
        <dbReference type="Pfam" id="PF01488"/>
    </source>
</evidence>
<name>A0ABN1IG24_9GAMM</name>
<evidence type="ECO:0000256" key="4">
    <source>
        <dbReference type="ARBA" id="ARBA00022857"/>
    </source>
</evidence>
<evidence type="ECO:0000256" key="2">
    <source>
        <dbReference type="ARBA" id="ARBA00012962"/>
    </source>
</evidence>
<feature type="binding site" evidence="8">
    <location>
        <begin position="151"/>
        <end position="156"/>
    </location>
    <ligand>
        <name>NADP(+)</name>
        <dbReference type="ChEBI" id="CHEBI:58349"/>
    </ligand>
</feature>
<feature type="binding site" evidence="8">
    <location>
        <position position="240"/>
    </location>
    <ligand>
        <name>NADP(+)</name>
        <dbReference type="ChEBI" id="CHEBI:58349"/>
    </ligand>
</feature>
<feature type="binding site" evidence="8">
    <location>
        <begin position="15"/>
        <end position="17"/>
    </location>
    <ligand>
        <name>shikimate</name>
        <dbReference type="ChEBI" id="CHEBI:36208"/>
    </ligand>
</feature>
<feature type="binding site" evidence="8">
    <location>
        <position position="247"/>
    </location>
    <ligand>
        <name>shikimate</name>
        <dbReference type="ChEBI" id="CHEBI:36208"/>
    </ligand>
</feature>
<dbReference type="HAMAP" id="MF_00222">
    <property type="entry name" value="Shikimate_DH_AroE"/>
    <property type="match status" value="1"/>
</dbReference>
<evidence type="ECO:0000256" key="6">
    <source>
        <dbReference type="ARBA" id="ARBA00023141"/>
    </source>
</evidence>
<dbReference type="InterPro" id="IPR022893">
    <property type="entry name" value="Shikimate_DH_fam"/>
</dbReference>
<evidence type="ECO:0000256" key="8">
    <source>
        <dbReference type="HAMAP-Rule" id="MF_00222"/>
    </source>
</evidence>
<dbReference type="Pfam" id="PF18317">
    <property type="entry name" value="SDH_C"/>
    <property type="match status" value="1"/>
</dbReference>
<dbReference type="InterPro" id="IPR036291">
    <property type="entry name" value="NAD(P)-bd_dom_sf"/>
</dbReference>
<comment type="subunit">
    <text evidence="8">Homodimer.</text>
</comment>
<feature type="domain" description="Shikimate dehydrogenase substrate binding N-terminal" evidence="10">
    <location>
        <begin position="7"/>
        <end position="89"/>
    </location>
</feature>
<dbReference type="InterPro" id="IPR046346">
    <property type="entry name" value="Aminoacid_DH-like_N_sf"/>
</dbReference>
<keyword evidence="5 8" id="KW-0560">Oxidoreductase</keyword>
<keyword evidence="13" id="KW-1185">Reference proteome</keyword>
<dbReference type="PANTHER" id="PTHR21089">
    <property type="entry name" value="SHIKIMATE DEHYDROGENASE"/>
    <property type="match status" value="1"/>
</dbReference>
<organism evidence="12 13">
    <name type="scientific">Dokdonella soli</name>
    <dbReference type="NCBI Taxonomy" id="529810"/>
    <lineage>
        <taxon>Bacteria</taxon>
        <taxon>Pseudomonadati</taxon>
        <taxon>Pseudomonadota</taxon>
        <taxon>Gammaproteobacteria</taxon>
        <taxon>Lysobacterales</taxon>
        <taxon>Rhodanobacteraceae</taxon>
        <taxon>Dokdonella</taxon>
    </lineage>
</organism>
<dbReference type="InterPro" id="IPR041121">
    <property type="entry name" value="SDH_C"/>
</dbReference>
<dbReference type="EMBL" id="BAAAEU010000006">
    <property type="protein sequence ID" value="GAA0712510.1"/>
    <property type="molecule type" value="Genomic_DNA"/>
</dbReference>
<comment type="function">
    <text evidence="8">Involved in the biosynthesis of the chorismate, which leads to the biosynthesis of aromatic amino acids. Catalyzes the reversible NADPH linked reduction of 3-dehydroshikimate (DHSA) to yield shikimate (SA).</text>
</comment>
<feature type="domain" description="Quinate/shikimate 5-dehydrogenase/glutamyl-tRNA reductase" evidence="9">
    <location>
        <begin position="119"/>
        <end position="194"/>
    </location>
</feature>
<evidence type="ECO:0000259" key="10">
    <source>
        <dbReference type="Pfam" id="PF08501"/>
    </source>
</evidence>
<feature type="active site" description="Proton acceptor" evidence="8">
    <location>
        <position position="66"/>
    </location>
</feature>
<keyword evidence="4 8" id="KW-0521">NADP</keyword>
<dbReference type="RefSeq" id="WP_343789410.1">
    <property type="nucleotide sequence ID" value="NZ_BAAAEU010000006.1"/>
</dbReference>